<protein>
    <submittedName>
        <fullName evidence="2">AMMECR1 domain-containing protein</fullName>
    </submittedName>
</protein>
<sequence length="182" mass="20162">MDELGQVLLQLARRSIGEALGEAGPATPDLPALHENAATFVTLTQAGELRGCIGSLEAHRPLIDDIRANARAAAFRDPRFPPLTRDELARTRVEVSLLSPAEPLFVTDEADALTRLRPQVDGLILAVGGRRATFLPQVWEQLPEPAVFLARLKQKAGLPAAYWSPELRLWRYTVQKWQESPR</sequence>
<reference evidence="2 3" key="1">
    <citation type="submission" date="2016-10" db="EMBL/GenBank/DDBJ databases">
        <title>Alkaliphiles isolated from bioreactors.</title>
        <authorList>
            <person name="Salah Z."/>
            <person name="Rout S.P."/>
            <person name="Humphreys P.N."/>
        </authorList>
    </citation>
    <scope>NUCLEOTIDE SEQUENCE [LARGE SCALE GENOMIC DNA]</scope>
    <source>
        <strain evidence="2 3">ZS02</strain>
    </source>
</reference>
<proteinExistence type="predicted"/>
<dbReference type="STRING" id="418702.BJN45_07585"/>
<dbReference type="InterPro" id="IPR027623">
    <property type="entry name" value="AmmeMemoSam_A"/>
</dbReference>
<dbReference type="EMBL" id="MTHD01000002">
    <property type="protein sequence ID" value="OMG55005.1"/>
    <property type="molecule type" value="Genomic_DNA"/>
</dbReference>
<dbReference type="PANTHER" id="PTHR13016:SF0">
    <property type="entry name" value="AMME SYNDROME CANDIDATE GENE 1 PROTEIN"/>
    <property type="match status" value="1"/>
</dbReference>
<dbReference type="AlphaFoldDB" id="A0A1R1I8L1"/>
<dbReference type="RefSeq" id="WP_076093610.1">
    <property type="nucleotide sequence ID" value="NZ_MTHD01000002.1"/>
</dbReference>
<dbReference type="Proteomes" id="UP000187526">
    <property type="component" value="Unassembled WGS sequence"/>
</dbReference>
<dbReference type="Pfam" id="PF01871">
    <property type="entry name" value="AMMECR1"/>
    <property type="match status" value="1"/>
</dbReference>
<comment type="caution">
    <text evidence="2">The sequence shown here is derived from an EMBL/GenBank/DDBJ whole genome shotgun (WGS) entry which is preliminary data.</text>
</comment>
<gene>
    <name evidence="2" type="ORF">BJN45_07585</name>
</gene>
<dbReference type="InterPro" id="IPR027485">
    <property type="entry name" value="AMMECR1_N"/>
</dbReference>
<dbReference type="InterPro" id="IPR036071">
    <property type="entry name" value="AMMECR1_dom_sf"/>
</dbReference>
<dbReference type="PROSITE" id="PS51112">
    <property type="entry name" value="AMMECR1"/>
    <property type="match status" value="1"/>
</dbReference>
<accession>A0A1R1I8L1</accession>
<dbReference type="InterPro" id="IPR023473">
    <property type="entry name" value="AMMECR1"/>
</dbReference>
<dbReference type="Gene3D" id="3.30.1490.150">
    <property type="entry name" value="Hypothetical protein ph0010, domain 2"/>
    <property type="match status" value="1"/>
</dbReference>
<keyword evidence="3" id="KW-1185">Reference proteome</keyword>
<name>A0A1R1I8L1_9RHOO</name>
<dbReference type="InterPro" id="IPR002733">
    <property type="entry name" value="AMMECR1_domain"/>
</dbReference>
<dbReference type="NCBIfam" id="TIGR00296">
    <property type="entry name" value="TIGR00296 family protein"/>
    <property type="match status" value="1"/>
</dbReference>
<dbReference type="SUPFAM" id="SSF143447">
    <property type="entry name" value="AMMECR1-like"/>
    <property type="match status" value="1"/>
</dbReference>
<feature type="domain" description="AMMECR1" evidence="1">
    <location>
        <begin position="3"/>
        <end position="182"/>
    </location>
</feature>
<evidence type="ECO:0000313" key="2">
    <source>
        <dbReference type="EMBL" id="OMG55005.1"/>
    </source>
</evidence>
<organism evidence="2 3">
    <name type="scientific">Azonexus hydrophilus</name>
    <dbReference type="NCBI Taxonomy" id="418702"/>
    <lineage>
        <taxon>Bacteria</taxon>
        <taxon>Pseudomonadati</taxon>
        <taxon>Pseudomonadota</taxon>
        <taxon>Betaproteobacteria</taxon>
        <taxon>Rhodocyclales</taxon>
        <taxon>Azonexaceae</taxon>
        <taxon>Azonexus</taxon>
    </lineage>
</organism>
<dbReference type="NCBIfam" id="TIGR04335">
    <property type="entry name" value="AmmeMemoSam_A"/>
    <property type="match status" value="1"/>
</dbReference>
<evidence type="ECO:0000313" key="3">
    <source>
        <dbReference type="Proteomes" id="UP000187526"/>
    </source>
</evidence>
<dbReference type="Gene3D" id="3.30.700.20">
    <property type="entry name" value="Hypothetical protein ph0010, domain 1"/>
    <property type="match status" value="1"/>
</dbReference>
<dbReference type="OrthoDB" id="9782820at2"/>
<dbReference type="PANTHER" id="PTHR13016">
    <property type="entry name" value="AMMECR1 HOMOLOG"/>
    <property type="match status" value="1"/>
</dbReference>
<evidence type="ECO:0000259" key="1">
    <source>
        <dbReference type="PROSITE" id="PS51112"/>
    </source>
</evidence>